<proteinExistence type="predicted"/>
<protein>
    <recommendedName>
        <fullName evidence="1">Gfo/Idh/MocA-like oxidoreductase N-terminal domain-containing protein</fullName>
    </recommendedName>
</protein>
<feature type="domain" description="Gfo/Idh/MocA-like oxidoreductase N-terminal" evidence="1">
    <location>
        <begin position="5"/>
        <end position="137"/>
    </location>
</feature>
<reference evidence="2 3" key="1">
    <citation type="submission" date="2015-05" db="EMBL/GenBank/DDBJ databases">
        <authorList>
            <person name="Wang D.B."/>
            <person name="Wang M."/>
        </authorList>
    </citation>
    <scope>NUCLEOTIDE SEQUENCE [LARGE SCALE GENOMIC DNA]</scope>
    <source>
        <strain evidence="2">VL1</strain>
    </source>
</reference>
<dbReference type="SUPFAM" id="SSF55347">
    <property type="entry name" value="Glyceraldehyde-3-phosphate dehydrogenase-like, C-terminal domain"/>
    <property type="match status" value="1"/>
</dbReference>
<feature type="non-terminal residue" evidence="2">
    <location>
        <position position="521"/>
    </location>
</feature>
<dbReference type="Gene3D" id="3.30.360.10">
    <property type="entry name" value="Dihydrodipicolinate Reductase, domain 2"/>
    <property type="match status" value="2"/>
</dbReference>
<dbReference type="SUPFAM" id="SSF51735">
    <property type="entry name" value="NAD(P)-binding Rossmann-fold domains"/>
    <property type="match status" value="1"/>
</dbReference>
<evidence type="ECO:0000259" key="1">
    <source>
        <dbReference type="Pfam" id="PF01408"/>
    </source>
</evidence>
<keyword evidence="3" id="KW-1185">Reference proteome</keyword>
<dbReference type="Pfam" id="PF01408">
    <property type="entry name" value="GFO_IDH_MocA"/>
    <property type="match status" value="1"/>
</dbReference>
<evidence type="ECO:0000313" key="3">
    <source>
        <dbReference type="Proteomes" id="UP000044602"/>
    </source>
</evidence>
<dbReference type="Gene3D" id="3.40.50.720">
    <property type="entry name" value="NAD(P)-binding Rossmann-like Domain"/>
    <property type="match status" value="1"/>
</dbReference>
<dbReference type="EMBL" id="CVQH01023527">
    <property type="protein sequence ID" value="CRK35373.1"/>
    <property type="molecule type" value="Genomic_DNA"/>
</dbReference>
<dbReference type="InterPro" id="IPR051450">
    <property type="entry name" value="Gfo/Idh/MocA_Oxidoreductases"/>
</dbReference>
<name>A0A0G4MM62_VERLO</name>
<dbReference type="Proteomes" id="UP000044602">
    <property type="component" value="Unassembled WGS sequence"/>
</dbReference>
<gene>
    <name evidence="2" type="ORF">BN1708_006710</name>
</gene>
<dbReference type="AlphaFoldDB" id="A0A0G4MM62"/>
<sequence>MSPSRFLVIGAGSRGYAYAGAITDETEGIIAAVAEPIPYKRTEFGRDFIWGADGAPQEGQSFPDWNAFLTYETARRAAASAGDSVPPGVDGVLICVLDEMHREVIMALAPLGLHTLCEKPLVTTLKDCLDIHRALKPSALFSVGHVLRYSPHNMLLRRLLLSDRAIGDIVSIEHTEPVGWWHFAHSYVRGNWRREATTAPSLLTKSCHDVDLLLWLLAAPYKSGSAHPFHVPVSVSSTGALTTYRKARKPTAAGNATNCMTCPLADDGCKFSAKKIYLGPELASLETGNRSWPVKIVLPEIEDMPDLAQAKEALATKLGEDYSAATPDREVAARPWFGRCVYESDNDVCDDQFVTLTWDDEPSIEGAPPRFAKQATLHMVATTKKICERYSHIYGTNGEIFADSRTITVEDFSTGQRTVYNPKMELSGHGGGDMGLARQFVLAVQGVKNEGMEVRTAQDEFIGCSLGEAIMSHLAVFAAEEARREGKVVKLGEWWDRVSKGELQSEGHEGIKWENVTGRRS</sequence>
<accession>A0A0G4MM62</accession>
<dbReference type="STRING" id="100787.A0A0G4MM62"/>
<dbReference type="InterPro" id="IPR036291">
    <property type="entry name" value="NAD(P)-bd_dom_sf"/>
</dbReference>
<evidence type="ECO:0000313" key="2">
    <source>
        <dbReference type="EMBL" id="CRK35373.1"/>
    </source>
</evidence>
<dbReference type="PANTHER" id="PTHR43377:SF12">
    <property type="entry name" value="BINDING ROSSMANN FOLD OXIDOREDUCTASE, PUTATIVE (AFU_ORTHOLOGUE AFUA_3G11840)-RELATED"/>
    <property type="match status" value="1"/>
</dbReference>
<dbReference type="InterPro" id="IPR000683">
    <property type="entry name" value="Gfo/Idh/MocA-like_OxRdtase_N"/>
</dbReference>
<dbReference type="GO" id="GO:0000166">
    <property type="term" value="F:nucleotide binding"/>
    <property type="evidence" value="ECO:0007669"/>
    <property type="project" value="InterPro"/>
</dbReference>
<dbReference type="PANTHER" id="PTHR43377">
    <property type="entry name" value="BILIVERDIN REDUCTASE A"/>
    <property type="match status" value="1"/>
</dbReference>
<organism evidence="2 3">
    <name type="scientific">Verticillium longisporum</name>
    <name type="common">Verticillium dahliae var. longisporum</name>
    <dbReference type="NCBI Taxonomy" id="100787"/>
    <lineage>
        <taxon>Eukaryota</taxon>
        <taxon>Fungi</taxon>
        <taxon>Dikarya</taxon>
        <taxon>Ascomycota</taxon>
        <taxon>Pezizomycotina</taxon>
        <taxon>Sordariomycetes</taxon>
        <taxon>Hypocreomycetidae</taxon>
        <taxon>Glomerellales</taxon>
        <taxon>Plectosphaerellaceae</taxon>
        <taxon>Verticillium</taxon>
    </lineage>
</organism>